<evidence type="ECO:0000256" key="6">
    <source>
        <dbReference type="ARBA" id="ARBA00022679"/>
    </source>
</evidence>
<evidence type="ECO:0000256" key="3">
    <source>
        <dbReference type="ARBA" id="ARBA00004964"/>
    </source>
</evidence>
<evidence type="ECO:0000256" key="4">
    <source>
        <dbReference type="ARBA" id="ARBA00010281"/>
    </source>
</evidence>
<dbReference type="SUPFAM" id="SSF53756">
    <property type="entry name" value="UDP-Glycosyltransferase/glycogen phosphorylase"/>
    <property type="match status" value="1"/>
</dbReference>
<feature type="region of interest" description="Disordered" evidence="9">
    <location>
        <begin position="489"/>
        <end position="509"/>
    </location>
</feature>
<dbReference type="NCBIfam" id="NF001899">
    <property type="entry name" value="PRK00654.1-2"/>
    <property type="match status" value="1"/>
</dbReference>
<comment type="function">
    <text evidence="2 8">Synthesizes alpha-1,4-glucan chains using ADP-glucose.</text>
</comment>
<dbReference type="GO" id="GO:0009011">
    <property type="term" value="F:alpha-1,4-glucan glucosyltransferase (ADP-glucose donor) activity"/>
    <property type="evidence" value="ECO:0007669"/>
    <property type="project" value="UniProtKB-UniRule"/>
</dbReference>
<evidence type="ECO:0000256" key="5">
    <source>
        <dbReference type="ARBA" id="ARBA00022676"/>
    </source>
</evidence>
<dbReference type="InterPro" id="IPR013534">
    <property type="entry name" value="Starch_synth_cat_dom"/>
</dbReference>
<keyword evidence="6 8" id="KW-0808">Transferase</keyword>
<comment type="pathway">
    <text evidence="3 8">Glycan biosynthesis; glycogen biosynthesis.</text>
</comment>
<keyword evidence="13" id="KW-1185">Reference proteome</keyword>
<dbReference type="GO" id="GO:0004373">
    <property type="term" value="F:alpha-1,4-glucan glucosyltransferase (UDP-glucose donor) activity"/>
    <property type="evidence" value="ECO:0007669"/>
    <property type="project" value="InterPro"/>
</dbReference>
<evidence type="ECO:0000256" key="1">
    <source>
        <dbReference type="ARBA" id="ARBA00001478"/>
    </source>
</evidence>
<comment type="catalytic activity">
    <reaction evidence="1 8">
        <text>[(1-&gt;4)-alpha-D-glucosyl](n) + ADP-alpha-D-glucose = [(1-&gt;4)-alpha-D-glucosyl](n+1) + ADP + H(+)</text>
        <dbReference type="Rhea" id="RHEA:18189"/>
        <dbReference type="Rhea" id="RHEA-COMP:9584"/>
        <dbReference type="Rhea" id="RHEA-COMP:9587"/>
        <dbReference type="ChEBI" id="CHEBI:15378"/>
        <dbReference type="ChEBI" id="CHEBI:15444"/>
        <dbReference type="ChEBI" id="CHEBI:57498"/>
        <dbReference type="ChEBI" id="CHEBI:456216"/>
        <dbReference type="EC" id="2.4.1.21"/>
    </reaction>
</comment>
<dbReference type="Gene3D" id="3.40.50.2000">
    <property type="entry name" value="Glycogen Phosphorylase B"/>
    <property type="match status" value="2"/>
</dbReference>
<proteinExistence type="inferred from homology"/>
<dbReference type="RefSeq" id="WP_187078221.1">
    <property type="nucleotide sequence ID" value="NZ_JACORT010000010.1"/>
</dbReference>
<comment type="caution">
    <text evidence="12">The sequence shown here is derived from an EMBL/GenBank/DDBJ whole genome shotgun (WGS) entry which is preliminary data.</text>
</comment>
<dbReference type="HAMAP" id="MF_00484">
    <property type="entry name" value="Glycogen_synth"/>
    <property type="match status" value="1"/>
</dbReference>
<evidence type="ECO:0000259" key="11">
    <source>
        <dbReference type="Pfam" id="PF08323"/>
    </source>
</evidence>
<feature type="compositionally biased region" description="Low complexity" evidence="9">
    <location>
        <begin position="492"/>
        <end position="509"/>
    </location>
</feature>
<dbReference type="EC" id="2.4.1.21" evidence="8"/>
<feature type="domain" description="Glycosyl transferase family 1" evidence="10">
    <location>
        <begin position="296"/>
        <end position="455"/>
    </location>
</feature>
<dbReference type="EMBL" id="JACORT010000010">
    <property type="protein sequence ID" value="MBC5785482.1"/>
    <property type="molecule type" value="Genomic_DNA"/>
</dbReference>
<dbReference type="GO" id="GO:0005978">
    <property type="term" value="P:glycogen biosynthetic process"/>
    <property type="evidence" value="ECO:0007669"/>
    <property type="project" value="UniProtKB-UniRule"/>
</dbReference>
<dbReference type="Pfam" id="PF00534">
    <property type="entry name" value="Glycos_transf_1"/>
    <property type="match status" value="1"/>
</dbReference>
<dbReference type="AlphaFoldDB" id="A0A923MXF3"/>
<dbReference type="InterPro" id="IPR011835">
    <property type="entry name" value="GS/SS"/>
</dbReference>
<accession>A0A923MXF3</accession>
<comment type="similarity">
    <text evidence="4 8">Belongs to the glycosyltransferase 1 family. Bacterial/plant glycogen synthase subfamily.</text>
</comment>
<evidence type="ECO:0000313" key="13">
    <source>
        <dbReference type="Proteomes" id="UP000608513"/>
    </source>
</evidence>
<evidence type="ECO:0000256" key="2">
    <source>
        <dbReference type="ARBA" id="ARBA00002764"/>
    </source>
</evidence>
<dbReference type="NCBIfam" id="TIGR02095">
    <property type="entry name" value="glgA"/>
    <property type="match status" value="1"/>
</dbReference>
<organism evidence="12 13">
    <name type="scientific">Ramlibacter cellulosilyticus</name>
    <dbReference type="NCBI Taxonomy" id="2764187"/>
    <lineage>
        <taxon>Bacteria</taxon>
        <taxon>Pseudomonadati</taxon>
        <taxon>Pseudomonadota</taxon>
        <taxon>Betaproteobacteria</taxon>
        <taxon>Burkholderiales</taxon>
        <taxon>Comamonadaceae</taxon>
        <taxon>Ramlibacter</taxon>
    </lineage>
</organism>
<reference evidence="12" key="1">
    <citation type="submission" date="2020-08" db="EMBL/GenBank/DDBJ databases">
        <title>Ramlibacter sp. USB13 16S ribosomal RNA gene genome sequencing and assembly.</title>
        <authorList>
            <person name="Kang M."/>
        </authorList>
    </citation>
    <scope>NUCLEOTIDE SEQUENCE</scope>
    <source>
        <strain evidence="12">USB13</strain>
    </source>
</reference>
<dbReference type="Pfam" id="PF08323">
    <property type="entry name" value="Glyco_transf_5"/>
    <property type="match status" value="1"/>
</dbReference>
<keyword evidence="7 8" id="KW-0320">Glycogen biosynthesis</keyword>
<gene>
    <name evidence="8 12" type="primary">glgA</name>
    <name evidence="12" type="ORF">H8N03_21230</name>
</gene>
<dbReference type="PANTHER" id="PTHR45825:SF11">
    <property type="entry name" value="ALPHA AMYLASE DOMAIN-CONTAINING PROTEIN"/>
    <property type="match status" value="1"/>
</dbReference>
<dbReference type="CDD" id="cd03791">
    <property type="entry name" value="GT5_Glycogen_synthase_DULL1-like"/>
    <property type="match status" value="1"/>
</dbReference>
<evidence type="ECO:0000256" key="9">
    <source>
        <dbReference type="SAM" id="MobiDB-lite"/>
    </source>
</evidence>
<evidence type="ECO:0000313" key="12">
    <source>
        <dbReference type="EMBL" id="MBC5785482.1"/>
    </source>
</evidence>
<sequence>MKILFATPECAPYVKTGGLGDVSAALPATLAALGHDVHILMPAYKGMKVSGEIGDGVELPPWGPWPAAQLVPVKIPNGVTLLLLACPSLYQRPGGPYVDASGRDYHDNALRFGLLSWVAAQIGTVHSPLRGWTADVVHANDWPCGLSMLYLAQSRMVLPHEATAAGIVTIHNLAFQGVFPMGSADLLGVPHHWRGMDGVEFWGQLSMLKAGIQFADAITTVSPTYAREIQTPAHGIGFDGILRARSSRLHGILNGIDTKLWDPRADELLPFHFGPDNLQGKAQCKAALQARMGLPADPKAMVFAVVSRLTPQKGIDLVLGALPRLVASGAQFVVLGQGEPGLQQALKDAAQKHPKQVAVQLGFDESLAHLIEAGADVFLMPSRFEPCGLNQMYSQAYGTPPIVGPVGGLLDSVTDASEDAQHGTGFVMRGVDPAGLDDAIARATRLWREPQRWRRIQANGMARHFGWEDSALQYVEVYERALMETRGAAAVGTTGSSTSNTNTNTNSSR</sequence>
<evidence type="ECO:0000256" key="7">
    <source>
        <dbReference type="ARBA" id="ARBA00023056"/>
    </source>
</evidence>
<name>A0A923MXF3_9BURK</name>
<keyword evidence="5 8" id="KW-0328">Glycosyltransferase</keyword>
<protein>
    <recommendedName>
        <fullName evidence="8">Glycogen synthase</fullName>
        <ecNumber evidence="8">2.4.1.21</ecNumber>
    </recommendedName>
    <alternativeName>
        <fullName evidence="8">Starch [bacterial glycogen] synthase</fullName>
    </alternativeName>
</protein>
<feature type="domain" description="Starch synthase catalytic" evidence="11">
    <location>
        <begin position="2"/>
        <end position="243"/>
    </location>
</feature>
<feature type="binding site" evidence="8">
    <location>
        <position position="15"/>
    </location>
    <ligand>
        <name>ADP-alpha-D-glucose</name>
        <dbReference type="ChEBI" id="CHEBI:57498"/>
    </ligand>
</feature>
<dbReference type="PANTHER" id="PTHR45825">
    <property type="entry name" value="GRANULE-BOUND STARCH SYNTHASE 1, CHLOROPLASTIC/AMYLOPLASTIC"/>
    <property type="match status" value="1"/>
</dbReference>
<evidence type="ECO:0000259" key="10">
    <source>
        <dbReference type="Pfam" id="PF00534"/>
    </source>
</evidence>
<dbReference type="InterPro" id="IPR001296">
    <property type="entry name" value="Glyco_trans_1"/>
</dbReference>
<evidence type="ECO:0000256" key="8">
    <source>
        <dbReference type="HAMAP-Rule" id="MF_00484"/>
    </source>
</evidence>
<dbReference type="Proteomes" id="UP000608513">
    <property type="component" value="Unassembled WGS sequence"/>
</dbReference>